<dbReference type="EMBL" id="LDZF01000077">
    <property type="protein sequence ID" value="KMK02608.1"/>
    <property type="molecule type" value="Genomic_DNA"/>
</dbReference>
<organism evidence="1 2">
    <name type="scientific">Pluralibacter gergoviae</name>
    <name type="common">Enterobacter gergoviae</name>
    <dbReference type="NCBI Taxonomy" id="61647"/>
    <lineage>
        <taxon>Bacteria</taxon>
        <taxon>Pseudomonadati</taxon>
        <taxon>Pseudomonadota</taxon>
        <taxon>Gammaproteobacteria</taxon>
        <taxon>Enterobacterales</taxon>
        <taxon>Enterobacteriaceae</taxon>
        <taxon>Pluralibacter</taxon>
    </lineage>
</organism>
<reference evidence="1 2" key="1">
    <citation type="submission" date="2015-05" db="EMBL/GenBank/DDBJ databases">
        <title>Genome sequences of Pluralibacter gergoviae.</title>
        <authorList>
            <person name="Greninger A.L."/>
            <person name="Miller S."/>
        </authorList>
    </citation>
    <scope>NUCLEOTIDE SEQUENCE [LARGE SCALE GENOMIC DNA]</scope>
    <source>
        <strain evidence="1 2">JS81F13</strain>
    </source>
</reference>
<evidence type="ECO:0008006" key="3">
    <source>
        <dbReference type="Google" id="ProtNLM"/>
    </source>
</evidence>
<name>A0A0J5K680_PLUGE</name>
<proteinExistence type="predicted"/>
<keyword evidence="2" id="KW-1185">Reference proteome</keyword>
<gene>
    <name evidence="1" type="ORF">ABW06_25865</name>
</gene>
<dbReference type="Proteomes" id="UP000036196">
    <property type="component" value="Unassembled WGS sequence"/>
</dbReference>
<sequence>MISKAHRCYTVGYLPSGSGTPLIKLIGKWLRDEEFNTATGITVKIAGDCIVLILDSPQEQALREQLEQVKNMLNRVKQNVTV</sequence>
<dbReference type="AlphaFoldDB" id="A0A0J5K680"/>
<evidence type="ECO:0000313" key="2">
    <source>
        <dbReference type="Proteomes" id="UP000036196"/>
    </source>
</evidence>
<evidence type="ECO:0000313" key="1">
    <source>
        <dbReference type="EMBL" id="KMK02608.1"/>
    </source>
</evidence>
<accession>A0A0J5K680</accession>
<protein>
    <recommendedName>
        <fullName evidence="3">Toxin SymE-like domain-containing protein</fullName>
    </recommendedName>
</protein>
<comment type="caution">
    <text evidence="1">The sequence shown here is derived from an EMBL/GenBank/DDBJ whole genome shotgun (WGS) entry which is preliminary data.</text>
</comment>
<dbReference type="PATRIC" id="fig|61647.15.peg.5192"/>